<dbReference type="EMBL" id="BMSV01000002">
    <property type="protein sequence ID" value="GGP95537.1"/>
    <property type="molecule type" value="Genomic_DNA"/>
</dbReference>
<evidence type="ECO:0000256" key="2">
    <source>
        <dbReference type="SAM" id="SignalP"/>
    </source>
</evidence>
<dbReference type="InterPro" id="IPR028994">
    <property type="entry name" value="Integrin_alpha_N"/>
</dbReference>
<dbReference type="PANTHER" id="PTHR44103:SF1">
    <property type="entry name" value="PROPROTEIN CONVERTASE P"/>
    <property type="match status" value="1"/>
</dbReference>
<name>A0A918AX18_9ACTN</name>
<reference evidence="3" key="1">
    <citation type="journal article" date="2014" name="Int. J. Syst. Evol. Microbiol.">
        <title>Complete genome sequence of Corynebacterium casei LMG S-19264T (=DSM 44701T), isolated from a smear-ripened cheese.</title>
        <authorList>
            <consortium name="US DOE Joint Genome Institute (JGI-PGF)"/>
            <person name="Walter F."/>
            <person name="Albersmeier A."/>
            <person name="Kalinowski J."/>
            <person name="Ruckert C."/>
        </authorList>
    </citation>
    <scope>NUCLEOTIDE SEQUENCE</scope>
    <source>
        <strain evidence="3">JCM 4335</strain>
    </source>
</reference>
<dbReference type="Pfam" id="PF13517">
    <property type="entry name" value="FG-GAP_3"/>
    <property type="match status" value="1"/>
</dbReference>
<accession>A0A918AX18</accession>
<dbReference type="Proteomes" id="UP000654123">
    <property type="component" value="Unassembled WGS sequence"/>
</dbReference>
<evidence type="ECO:0000256" key="1">
    <source>
        <dbReference type="ARBA" id="ARBA00022729"/>
    </source>
</evidence>
<sequence>MSRLRLAAAVAVAVTAGAVVPASAVTPAAAPAGVTTATGTAEAPAGAREVAAIAPDSEVVSAGTTGFLSTDADGGLSWTRYSDGSSTRIGRDQAQFAPTPGHGAVSDVVATGDSGVPVGYRTVTLRDMAYASTPEQVHLGADRRYAGLVGSTIVTTSGDPATAQRVHLTTRDAEGRRTDTTVTGLPSGAHRVTVSAAEPGSVLLQYSTGVNGDRLWHLALVDLATGAVTEDHTVGAGVAEATAVSGSHVVWIDKLNGFGEAELAVAPRGSGKVTRTKLPELHRPLLGLVGDWAAYGDETELVHGEAGNPSVALRAVPLSGGPARALLDHVTSVTPAPDGALLAMGGTVEKDEGVYRISPGADGAPVSELVASTGEPTEVTVLGHNVPAVIDLDRDGGRVPLEWRLSRLNVEMTVTLTHTRTGRSSTAYLYPDNGDSPGPQRAGYTWDGDLGMDVSAYNGEYTWQVGARPRNGVGPVATASGTFRVTRAPAPHDYTDNGSPDLLARDADGRLWREDTHWNHLNQAVFGPRRNLVGSGWGAYDRIEAAGDLGGSPTADLVARDRTGVLWLYQGRGDGTFAARVKVGGGWQAYPRLTGGGDLTGDGRADLVAVDGAGVLWLYRGTGNATAPFAARVRIGTGWQAYDRLTATGDIAGTAAGDLVARDRTGVLWLYQGRGDGTFAARVRIGGGWNAYTHLVGAGDLNRDGRADVYAFGPEARSYAYFATGGATAPFRAGVPLATLHEAWQTYDHVG</sequence>
<keyword evidence="4" id="KW-1185">Reference proteome</keyword>
<protein>
    <recommendedName>
        <fullName evidence="5">VCBS repeat-containing protein</fullName>
    </recommendedName>
</protein>
<gene>
    <name evidence="3" type="ORF">GCM10010249_11990</name>
</gene>
<dbReference type="RefSeq" id="WP_189530507.1">
    <property type="nucleotide sequence ID" value="NZ_BMSV01000002.1"/>
</dbReference>
<evidence type="ECO:0000313" key="4">
    <source>
        <dbReference type="Proteomes" id="UP000654123"/>
    </source>
</evidence>
<feature type="signal peptide" evidence="2">
    <location>
        <begin position="1"/>
        <end position="24"/>
    </location>
</feature>
<dbReference type="PANTHER" id="PTHR44103">
    <property type="entry name" value="PROPROTEIN CONVERTASE P"/>
    <property type="match status" value="1"/>
</dbReference>
<dbReference type="Gene3D" id="2.115.10.10">
    <property type="entry name" value="Tachylectin 2"/>
    <property type="match status" value="1"/>
</dbReference>
<evidence type="ECO:0008006" key="5">
    <source>
        <dbReference type="Google" id="ProtNLM"/>
    </source>
</evidence>
<organism evidence="3 4">
    <name type="scientific">Streptomyces roseolilacinus</name>
    <dbReference type="NCBI Taxonomy" id="66904"/>
    <lineage>
        <taxon>Bacteria</taxon>
        <taxon>Bacillati</taxon>
        <taxon>Actinomycetota</taxon>
        <taxon>Actinomycetes</taxon>
        <taxon>Kitasatosporales</taxon>
        <taxon>Streptomycetaceae</taxon>
        <taxon>Streptomyces</taxon>
    </lineage>
</organism>
<keyword evidence="1 2" id="KW-0732">Signal</keyword>
<dbReference type="SUPFAM" id="SSF69318">
    <property type="entry name" value="Integrin alpha N-terminal domain"/>
    <property type="match status" value="1"/>
</dbReference>
<proteinExistence type="predicted"/>
<evidence type="ECO:0000313" key="3">
    <source>
        <dbReference type="EMBL" id="GGP95537.1"/>
    </source>
</evidence>
<reference evidence="3" key="2">
    <citation type="submission" date="2020-09" db="EMBL/GenBank/DDBJ databases">
        <authorList>
            <person name="Sun Q."/>
            <person name="Ohkuma M."/>
        </authorList>
    </citation>
    <scope>NUCLEOTIDE SEQUENCE</scope>
    <source>
        <strain evidence="3">JCM 4335</strain>
    </source>
</reference>
<comment type="caution">
    <text evidence="3">The sequence shown here is derived from an EMBL/GenBank/DDBJ whole genome shotgun (WGS) entry which is preliminary data.</text>
</comment>
<dbReference type="AlphaFoldDB" id="A0A918AX18"/>
<dbReference type="InterPro" id="IPR013517">
    <property type="entry name" value="FG-GAP"/>
</dbReference>
<feature type="chain" id="PRO_5037917719" description="VCBS repeat-containing protein" evidence="2">
    <location>
        <begin position="25"/>
        <end position="751"/>
    </location>
</feature>
<dbReference type="SUPFAM" id="SSF69304">
    <property type="entry name" value="Tricorn protease N-terminal domain"/>
    <property type="match status" value="1"/>
</dbReference>